<reference evidence="6" key="1">
    <citation type="submission" date="2021-03" db="EMBL/GenBank/DDBJ databases">
        <title>Draft genome sequence of rust myrtle Austropuccinia psidii MF-1, a brazilian biotype.</title>
        <authorList>
            <person name="Quecine M.C."/>
            <person name="Pachon D.M.R."/>
            <person name="Bonatelli M.L."/>
            <person name="Correr F.H."/>
            <person name="Franceschini L.M."/>
            <person name="Leite T.F."/>
            <person name="Margarido G.R.A."/>
            <person name="Almeida C.A."/>
            <person name="Ferrarezi J.A."/>
            <person name="Labate C.A."/>
        </authorList>
    </citation>
    <scope>NUCLEOTIDE SEQUENCE</scope>
    <source>
        <strain evidence="6">MF-1</strain>
    </source>
</reference>
<evidence type="ECO:0000313" key="6">
    <source>
        <dbReference type="EMBL" id="MBW0492147.1"/>
    </source>
</evidence>
<feature type="binding site" evidence="5">
    <location>
        <position position="218"/>
    </location>
    <ligand>
        <name>S-adenosyl-L-methionine</name>
        <dbReference type="ChEBI" id="CHEBI:59789"/>
    </ligand>
</feature>
<dbReference type="EC" id="2.1.1.64" evidence="5"/>
<organism evidence="6 7">
    <name type="scientific">Austropuccinia psidii MF-1</name>
    <dbReference type="NCBI Taxonomy" id="1389203"/>
    <lineage>
        <taxon>Eukaryota</taxon>
        <taxon>Fungi</taxon>
        <taxon>Dikarya</taxon>
        <taxon>Basidiomycota</taxon>
        <taxon>Pucciniomycotina</taxon>
        <taxon>Pucciniomycetes</taxon>
        <taxon>Pucciniales</taxon>
        <taxon>Sphaerophragmiaceae</taxon>
        <taxon>Austropuccinia</taxon>
    </lineage>
</organism>
<dbReference type="InterPro" id="IPR029063">
    <property type="entry name" value="SAM-dependent_MTases_sf"/>
</dbReference>
<sequence length="345" mass="39844">MSNINKFFKKKLFIPYQQRYQFHYQYQINENEILKRRNFSVKLNELNNIPNQTNPTTTISNSEINHFNQLSSIWWNETGPFSLLHRMNSVRVEFLRQRFLNDLFPKNFSNQSLSSLNSQNYRFLNSKKVLDVGCGGGIFSEALARLGGNVLGVDAAQSCIEVAKQHAKVDHHLNPQHPKFDKSSKLNGQIDYLQSSIESLLQQEDNPHRNSYDLVCAMEVLEHVNDPLIFLKSLADLTKPGGHIVLSTISRTSLSRFLTITLAESNLPFIGIVPPGTHTYEKYIKPSELVHLFRDQLGWAQSYERSELEVRGCIYDPLGAKWRLFPRDAFWGEWCNYFFGVKKPL</sequence>
<dbReference type="PANTHER" id="PTHR43464:SF19">
    <property type="entry name" value="UBIQUINONE BIOSYNTHESIS O-METHYLTRANSFERASE, MITOCHONDRIAL"/>
    <property type="match status" value="1"/>
</dbReference>
<keyword evidence="4 5" id="KW-0949">S-adenosyl-L-methionine</keyword>
<feature type="binding site" evidence="5">
    <location>
        <position position="222"/>
    </location>
    <ligand>
        <name>Mg(2+)</name>
        <dbReference type="ChEBI" id="CHEBI:18420"/>
    </ligand>
</feature>
<dbReference type="SUPFAM" id="SSF53335">
    <property type="entry name" value="S-adenosyl-L-methionine-dependent methyltransferases"/>
    <property type="match status" value="1"/>
</dbReference>
<comment type="cofactor">
    <cofactor evidence="5">
        <name>Mg(2+)</name>
        <dbReference type="ChEBI" id="CHEBI:18420"/>
    </cofactor>
</comment>
<dbReference type="GO" id="GO:0061542">
    <property type="term" value="F:3-demethylubiquinol 3-O-methyltransferase activity"/>
    <property type="evidence" value="ECO:0007669"/>
    <property type="project" value="UniProtKB-UniRule"/>
</dbReference>
<dbReference type="EC" id="2.1.1.-" evidence="5"/>
<dbReference type="EC" id="2.1.1.114" evidence="5"/>
<dbReference type="Pfam" id="PF13489">
    <property type="entry name" value="Methyltransf_23"/>
    <property type="match status" value="1"/>
</dbReference>
<keyword evidence="5" id="KW-0496">Mitochondrion</keyword>
<keyword evidence="3 5" id="KW-0831">Ubiquinone biosynthesis</keyword>
<comment type="catalytic activity">
    <reaction evidence="5">
        <text>a 3,4-dihydroxy-5-(all-trans-polyprenyl)benzoate + S-adenosyl-L-methionine = a 4-hydroxy-3-methoxy-5-(all-trans-polyprenyl)benzoate + S-adenosyl-L-homocysteine + H(+)</text>
        <dbReference type="Rhea" id="RHEA:44452"/>
        <dbReference type="Rhea" id="RHEA-COMP:10930"/>
        <dbReference type="Rhea" id="RHEA-COMP:10931"/>
        <dbReference type="ChEBI" id="CHEBI:15378"/>
        <dbReference type="ChEBI" id="CHEBI:57856"/>
        <dbReference type="ChEBI" id="CHEBI:59789"/>
        <dbReference type="ChEBI" id="CHEBI:64694"/>
        <dbReference type="ChEBI" id="CHEBI:84443"/>
        <dbReference type="EC" id="2.1.1.114"/>
    </reaction>
</comment>
<name>A0A9Q3H5R8_9BASI</name>
<protein>
    <recommendedName>
        <fullName evidence="5">Ubiquinone biosynthesis O-methyltransferase, mitochondrial</fullName>
    </recommendedName>
    <alternativeName>
        <fullName evidence="5">3-demethylubiquinol 3-O-methyltransferase</fullName>
        <ecNumber evidence="5">2.1.1.64</ecNumber>
    </alternativeName>
    <alternativeName>
        <fullName evidence="5">3-demethylubiquinone 3-O-methyltransferase</fullName>
        <ecNumber evidence="5">2.1.1.-</ecNumber>
    </alternativeName>
    <alternativeName>
        <fullName evidence="5">Polyprenyldihydroxybenzoate methyltransferase</fullName>
        <ecNumber evidence="5">2.1.1.114</ecNumber>
    </alternativeName>
</protein>
<dbReference type="InterPro" id="IPR010233">
    <property type="entry name" value="UbiG_MeTrfase"/>
</dbReference>
<dbReference type="AlphaFoldDB" id="A0A9Q3H5R8"/>
<comment type="caution">
    <text evidence="6">The sequence shown here is derived from an EMBL/GenBank/DDBJ whole genome shotgun (WGS) entry which is preliminary data.</text>
</comment>
<dbReference type="GO" id="GO:0032259">
    <property type="term" value="P:methylation"/>
    <property type="evidence" value="ECO:0007669"/>
    <property type="project" value="UniProtKB-KW"/>
</dbReference>
<comment type="catalytic activity">
    <reaction evidence="5">
        <text>a 3-demethylubiquinone + S-adenosyl-L-methionine = a ubiquinone + S-adenosyl-L-homocysteine</text>
        <dbReference type="Rhea" id="RHEA:81215"/>
        <dbReference type="Rhea" id="RHEA-COMP:9565"/>
        <dbReference type="Rhea" id="RHEA-COMP:19654"/>
        <dbReference type="ChEBI" id="CHEBI:16389"/>
        <dbReference type="ChEBI" id="CHEBI:57856"/>
        <dbReference type="ChEBI" id="CHEBI:59789"/>
        <dbReference type="ChEBI" id="CHEBI:231825"/>
    </reaction>
</comment>
<feature type="binding site" evidence="5">
    <location>
        <position position="223"/>
    </location>
    <ligand>
        <name>Mg(2+)</name>
        <dbReference type="ChEBI" id="CHEBI:18420"/>
    </ligand>
</feature>
<feature type="binding site" evidence="5">
    <location>
        <position position="133"/>
    </location>
    <ligand>
        <name>S-adenosyl-L-methionine</name>
        <dbReference type="ChEBI" id="CHEBI:59789"/>
    </ligand>
</feature>
<keyword evidence="5" id="KW-0479">Metal-binding</keyword>
<dbReference type="Proteomes" id="UP000765509">
    <property type="component" value="Unassembled WGS sequence"/>
</dbReference>
<accession>A0A9Q3H5R8</accession>
<comment type="pathway">
    <text evidence="5">Cofactor biosynthesis; ubiquinone biosynthesis.</text>
</comment>
<comment type="subcellular location">
    <subcellularLocation>
        <location evidence="5">Mitochondrion inner membrane</location>
        <topology evidence="5">Peripheral membrane protein</topology>
        <orientation evidence="5">Matrix side</orientation>
    </subcellularLocation>
</comment>
<keyword evidence="1 5" id="KW-0489">Methyltransferase</keyword>
<feature type="binding site" evidence="5">
    <location>
        <position position="154"/>
    </location>
    <ligand>
        <name>S-adenosyl-L-methionine</name>
        <dbReference type="ChEBI" id="CHEBI:59789"/>
    </ligand>
</feature>
<feature type="binding site" evidence="5">
    <location>
        <position position="219"/>
    </location>
    <ligand>
        <name>Mg(2+)</name>
        <dbReference type="ChEBI" id="CHEBI:18420"/>
    </ligand>
</feature>
<evidence type="ECO:0000256" key="3">
    <source>
        <dbReference type="ARBA" id="ARBA00022688"/>
    </source>
</evidence>
<evidence type="ECO:0000256" key="1">
    <source>
        <dbReference type="ARBA" id="ARBA00022603"/>
    </source>
</evidence>
<comment type="catalytic activity">
    <reaction evidence="5">
        <text>a 3-demethylubiquinol + S-adenosyl-L-methionine = a ubiquinol + S-adenosyl-L-homocysteine + H(+)</text>
        <dbReference type="Rhea" id="RHEA:44380"/>
        <dbReference type="Rhea" id="RHEA-COMP:9566"/>
        <dbReference type="Rhea" id="RHEA-COMP:10914"/>
        <dbReference type="ChEBI" id="CHEBI:15378"/>
        <dbReference type="ChEBI" id="CHEBI:17976"/>
        <dbReference type="ChEBI" id="CHEBI:57856"/>
        <dbReference type="ChEBI" id="CHEBI:59789"/>
        <dbReference type="ChEBI" id="CHEBI:84422"/>
        <dbReference type="EC" id="2.1.1.64"/>
    </reaction>
</comment>
<dbReference type="GO" id="GO:0046872">
    <property type="term" value="F:metal ion binding"/>
    <property type="evidence" value="ECO:0007669"/>
    <property type="project" value="UniProtKB-KW"/>
</dbReference>
<evidence type="ECO:0000256" key="5">
    <source>
        <dbReference type="HAMAP-Rule" id="MF_03190"/>
    </source>
</evidence>
<dbReference type="GO" id="GO:0031314">
    <property type="term" value="C:extrinsic component of mitochondrial inner membrane"/>
    <property type="evidence" value="ECO:0007669"/>
    <property type="project" value="UniProtKB-UniRule"/>
</dbReference>
<keyword evidence="7" id="KW-1185">Reference proteome</keyword>
<evidence type="ECO:0000256" key="2">
    <source>
        <dbReference type="ARBA" id="ARBA00022679"/>
    </source>
</evidence>
<gene>
    <name evidence="5" type="primary">COQ3</name>
    <name evidence="6" type="ORF">O181_031862</name>
</gene>
<dbReference type="CDD" id="cd02440">
    <property type="entry name" value="AdoMet_MTases"/>
    <property type="match status" value="1"/>
</dbReference>
<proteinExistence type="inferred from homology"/>
<keyword evidence="5" id="KW-0472">Membrane</keyword>
<dbReference type="EMBL" id="AVOT02011453">
    <property type="protein sequence ID" value="MBW0492147.1"/>
    <property type="molecule type" value="Genomic_DNA"/>
</dbReference>
<keyword evidence="2 5" id="KW-0808">Transferase</keyword>
<dbReference type="PANTHER" id="PTHR43464">
    <property type="entry name" value="METHYLTRANSFERASE"/>
    <property type="match status" value="1"/>
</dbReference>
<keyword evidence="5" id="KW-0460">Magnesium</keyword>
<comment type="similarity">
    <text evidence="5">Belongs to the class I-like SAM-binding methyltransferase superfamily. UbiG/COQ3 family.</text>
</comment>
<dbReference type="Gene3D" id="3.40.50.150">
    <property type="entry name" value="Vaccinia Virus protein VP39"/>
    <property type="match status" value="1"/>
</dbReference>
<dbReference type="OrthoDB" id="3265906at2759"/>
<evidence type="ECO:0000256" key="4">
    <source>
        <dbReference type="ARBA" id="ARBA00022691"/>
    </source>
</evidence>
<comment type="subunit">
    <text evidence="5">Component of a multi-subunit COQ enzyme complex, composed of at least COQ3, COQ4, COQ5, COQ6, COQ7 and COQ9.</text>
</comment>
<dbReference type="HAMAP" id="MF_00472">
    <property type="entry name" value="UbiG"/>
    <property type="match status" value="1"/>
</dbReference>
<keyword evidence="5" id="KW-0999">Mitochondrion inner membrane</keyword>
<evidence type="ECO:0000313" key="7">
    <source>
        <dbReference type="Proteomes" id="UP000765509"/>
    </source>
</evidence>
<feature type="binding site" evidence="5">
    <location>
        <position position="91"/>
    </location>
    <ligand>
        <name>S-adenosyl-L-methionine</name>
        <dbReference type="ChEBI" id="CHEBI:59789"/>
    </ligand>
</feature>
<comment type="function">
    <text evidence="5">O-methyltransferase required for two non-consecutive steps during ubiquinone biosynthesis. Catalyzes the 2 O-methylation of 3,4-dihydroxy-5-(all-trans-polyprenyl)benzoic acid into 4-hydroxy-3-methoxy-5-(all-trans-polyprenyl)benzoic acid. Also catalyzes the last step of ubiquinone biosynthesis by mediating methylation of 3-demethylubiquinone into ubiquinone. Also able to mediate the methylation of 3-demethylubiquinol into ubiquinol.</text>
</comment>
<dbReference type="GO" id="GO:0010420">
    <property type="term" value="F:polyprenyldihydroxybenzoate methyltransferase activity"/>
    <property type="evidence" value="ECO:0007669"/>
    <property type="project" value="UniProtKB-UniRule"/>
</dbReference>
<dbReference type="NCBIfam" id="TIGR01983">
    <property type="entry name" value="UbiG"/>
    <property type="match status" value="1"/>
</dbReference>